<name>A0A2A4F9I0_9BURK</name>
<organism evidence="3 4">
    <name type="scientific">Burkholderia ubonensis subsp. mesacidophila</name>
    <dbReference type="NCBI Taxonomy" id="265293"/>
    <lineage>
        <taxon>Bacteria</taxon>
        <taxon>Pseudomonadati</taxon>
        <taxon>Pseudomonadota</taxon>
        <taxon>Betaproteobacteria</taxon>
        <taxon>Burkholderiales</taxon>
        <taxon>Burkholderiaceae</taxon>
        <taxon>Burkholderia</taxon>
        <taxon>Burkholderia cepacia complex</taxon>
    </lineage>
</organism>
<evidence type="ECO:0000256" key="1">
    <source>
        <dbReference type="SAM" id="MobiDB-lite"/>
    </source>
</evidence>
<evidence type="ECO:0000313" key="3">
    <source>
        <dbReference type="EMBL" id="PCE30041.1"/>
    </source>
</evidence>
<gene>
    <name evidence="3" type="ORF">BZL54_23030</name>
</gene>
<feature type="transmembrane region" description="Helical" evidence="2">
    <location>
        <begin position="130"/>
        <end position="147"/>
    </location>
</feature>
<dbReference type="AlphaFoldDB" id="A0A2A4F9I0"/>
<dbReference type="Proteomes" id="UP000217994">
    <property type="component" value="Unassembled WGS sequence"/>
</dbReference>
<evidence type="ECO:0000256" key="2">
    <source>
        <dbReference type="SAM" id="Phobius"/>
    </source>
</evidence>
<sequence length="162" mass="17751">MTKFMKLIPKFGALEWLFIPLIALTVAMWIHDRLPASADEIAAVRAIAASSQGARAEVAAAMATMPEMDKREIRELRERAAARTASASRSAGDPVAAEMARERDRLSAQSVTDMTPADLVRWALLASRRHLTLVLGGVIGVCAMLIVRRRECRRRVPSGNSK</sequence>
<protein>
    <submittedName>
        <fullName evidence="3">Uncharacterized protein</fullName>
    </submittedName>
</protein>
<keyword evidence="2" id="KW-0812">Transmembrane</keyword>
<keyword evidence="2" id="KW-1133">Transmembrane helix</keyword>
<feature type="transmembrane region" description="Helical" evidence="2">
    <location>
        <begin position="12"/>
        <end position="30"/>
    </location>
</feature>
<keyword evidence="2" id="KW-0472">Membrane</keyword>
<feature type="region of interest" description="Disordered" evidence="1">
    <location>
        <begin position="82"/>
        <end position="109"/>
    </location>
</feature>
<accession>A0A2A4F9I0</accession>
<comment type="caution">
    <text evidence="3">The sequence shown here is derived from an EMBL/GenBank/DDBJ whole genome shotgun (WGS) entry which is preliminary data.</text>
</comment>
<proteinExistence type="predicted"/>
<reference evidence="3 4" key="1">
    <citation type="submission" date="2017-01" db="EMBL/GenBank/DDBJ databases">
        <title>Whole-Genome Shotgun Sequencing of Two beta-Proteobacterial Species in Search of the Bulgecin Biosynthetic Cluster.</title>
        <authorList>
            <person name="Horsman M.E."/>
            <person name="Marous D.R."/>
            <person name="Li R."/>
            <person name="Oliver R.A."/>
            <person name="Byun B."/>
            <person name="Emrich S.J."/>
            <person name="Boggess B."/>
            <person name="Townsend C.A."/>
            <person name="Mobashery S."/>
        </authorList>
    </citation>
    <scope>NUCLEOTIDE SEQUENCE [LARGE SCALE GENOMIC DNA]</scope>
    <source>
        <strain evidence="3 4">ATCC 31433</strain>
    </source>
</reference>
<dbReference type="EMBL" id="MTZU01000071">
    <property type="protein sequence ID" value="PCE30041.1"/>
    <property type="molecule type" value="Genomic_DNA"/>
</dbReference>
<feature type="compositionally biased region" description="Low complexity" evidence="1">
    <location>
        <begin position="82"/>
        <end position="91"/>
    </location>
</feature>
<evidence type="ECO:0000313" key="4">
    <source>
        <dbReference type="Proteomes" id="UP000217994"/>
    </source>
</evidence>